<evidence type="ECO:0000256" key="3">
    <source>
        <dbReference type="ARBA" id="ARBA00023136"/>
    </source>
</evidence>
<dbReference type="CDD" id="cd13526">
    <property type="entry name" value="PBP2_lipoprotein_MetQ_like"/>
    <property type="match status" value="1"/>
</dbReference>
<comment type="caution">
    <text evidence="8">The sequence shown here is derived from an EMBL/GenBank/DDBJ whole genome shotgun (WGS) entry which is preliminary data.</text>
</comment>
<evidence type="ECO:0000256" key="4">
    <source>
        <dbReference type="ARBA" id="ARBA00023139"/>
    </source>
</evidence>
<comment type="subcellular location">
    <subcellularLocation>
        <location evidence="1">Membrane</location>
        <topology evidence="1">Lipid-anchor</topology>
    </subcellularLocation>
</comment>
<dbReference type="Proteomes" id="UP001596109">
    <property type="component" value="Unassembled WGS sequence"/>
</dbReference>
<name>A0ABW0TR58_9BACL</name>
<evidence type="ECO:0000256" key="5">
    <source>
        <dbReference type="ARBA" id="ARBA00023288"/>
    </source>
</evidence>
<comment type="similarity">
    <text evidence="6">Belongs to the nlpA lipoprotein family.</text>
</comment>
<evidence type="ECO:0000256" key="7">
    <source>
        <dbReference type="SAM" id="SignalP"/>
    </source>
</evidence>
<feature type="chain" id="PRO_5045220817" description="Lipoprotein" evidence="7">
    <location>
        <begin position="19"/>
        <end position="274"/>
    </location>
</feature>
<dbReference type="SUPFAM" id="SSF53850">
    <property type="entry name" value="Periplasmic binding protein-like II"/>
    <property type="match status" value="1"/>
</dbReference>
<organism evidence="8 9">
    <name type="scientific">Sporosarcina soli</name>
    <dbReference type="NCBI Taxonomy" id="334736"/>
    <lineage>
        <taxon>Bacteria</taxon>
        <taxon>Bacillati</taxon>
        <taxon>Bacillota</taxon>
        <taxon>Bacilli</taxon>
        <taxon>Bacillales</taxon>
        <taxon>Caryophanaceae</taxon>
        <taxon>Sporosarcina</taxon>
    </lineage>
</organism>
<keyword evidence="2 7" id="KW-0732">Signal</keyword>
<evidence type="ECO:0000256" key="2">
    <source>
        <dbReference type="ARBA" id="ARBA00022729"/>
    </source>
</evidence>
<evidence type="ECO:0000313" key="8">
    <source>
        <dbReference type="EMBL" id="MFC5591992.1"/>
    </source>
</evidence>
<keyword evidence="4" id="KW-0564">Palmitate</keyword>
<keyword evidence="5 6" id="KW-0449">Lipoprotein</keyword>
<dbReference type="PANTHER" id="PTHR30429:SF1">
    <property type="entry name" value="D-METHIONINE-BINDING LIPOPROTEIN METQ-RELATED"/>
    <property type="match status" value="1"/>
</dbReference>
<sequence length="274" mass="30026">MKKLLFTALLILVLTALAACGGKDKSQDATESLLSDGVLTIGVTAGPHEEIVEKVKELAAKDGLEIKIQPFSDYVMPNVALAESEIDMNIFQTIPFFEQMKKDRNLDLVSVGETVTFPMGIYSNEVKDVSELPEGAKIGLPNDPTQGGRALMLFESAGMITLQEGLDSNATVNDIVDNPKNFQFIELDAAQIPRQLIELDAAAINTNFAIDAGLSPANDSIFIEPKDSPFVNIIAVRAESKDDEVIQQFVDLYRSEEVKKFIEERFDGSLIPSW</sequence>
<feature type="signal peptide" evidence="7">
    <location>
        <begin position="1"/>
        <end position="18"/>
    </location>
</feature>
<gene>
    <name evidence="8" type="ORF">ACFPRA_24245</name>
</gene>
<evidence type="ECO:0000256" key="6">
    <source>
        <dbReference type="PIRNR" id="PIRNR002854"/>
    </source>
</evidence>
<dbReference type="PROSITE" id="PS51257">
    <property type="entry name" value="PROKAR_LIPOPROTEIN"/>
    <property type="match status" value="1"/>
</dbReference>
<dbReference type="RefSeq" id="WP_381440529.1">
    <property type="nucleotide sequence ID" value="NZ_JBHSNO010000022.1"/>
</dbReference>
<dbReference type="PANTHER" id="PTHR30429">
    <property type="entry name" value="D-METHIONINE-BINDING LIPOPROTEIN METQ"/>
    <property type="match status" value="1"/>
</dbReference>
<evidence type="ECO:0000313" key="9">
    <source>
        <dbReference type="Proteomes" id="UP001596109"/>
    </source>
</evidence>
<dbReference type="PIRSF" id="PIRSF002854">
    <property type="entry name" value="MetQ"/>
    <property type="match status" value="1"/>
</dbReference>
<reference evidence="9" key="1">
    <citation type="journal article" date="2019" name="Int. J. Syst. Evol. Microbiol.">
        <title>The Global Catalogue of Microorganisms (GCM) 10K type strain sequencing project: providing services to taxonomists for standard genome sequencing and annotation.</title>
        <authorList>
            <consortium name="The Broad Institute Genomics Platform"/>
            <consortium name="The Broad Institute Genome Sequencing Center for Infectious Disease"/>
            <person name="Wu L."/>
            <person name="Ma J."/>
        </authorList>
    </citation>
    <scope>NUCLEOTIDE SEQUENCE [LARGE SCALE GENOMIC DNA]</scope>
    <source>
        <strain evidence="9">CGMCC 4.1434</strain>
    </source>
</reference>
<dbReference type="Gene3D" id="3.40.190.10">
    <property type="entry name" value="Periplasmic binding protein-like II"/>
    <property type="match status" value="2"/>
</dbReference>
<evidence type="ECO:0000256" key="1">
    <source>
        <dbReference type="ARBA" id="ARBA00004635"/>
    </source>
</evidence>
<keyword evidence="9" id="KW-1185">Reference proteome</keyword>
<dbReference type="Pfam" id="PF03180">
    <property type="entry name" value="Lipoprotein_9"/>
    <property type="match status" value="1"/>
</dbReference>
<protein>
    <recommendedName>
        <fullName evidence="6">Lipoprotein</fullName>
    </recommendedName>
</protein>
<keyword evidence="3" id="KW-0472">Membrane</keyword>
<dbReference type="InterPro" id="IPR004872">
    <property type="entry name" value="Lipoprotein_NlpA"/>
</dbReference>
<proteinExistence type="inferred from homology"/>
<accession>A0ABW0TR58</accession>
<dbReference type="NCBIfam" id="TIGR00363">
    <property type="entry name" value="MetQ/NlpA family lipoprotein"/>
    <property type="match status" value="1"/>
</dbReference>
<dbReference type="EMBL" id="JBHSNO010000022">
    <property type="protein sequence ID" value="MFC5591992.1"/>
    <property type="molecule type" value="Genomic_DNA"/>
</dbReference>